<keyword evidence="1" id="KW-0732">Signal</keyword>
<dbReference type="AlphaFoldDB" id="K9ELB6"/>
<name>K9ELB6_9BACE</name>
<reference evidence="2 3" key="1">
    <citation type="submission" date="2012-09" db="EMBL/GenBank/DDBJ databases">
        <title>The Genome Sequence of Bacteroides oleiciplenus YIT 12058.</title>
        <authorList>
            <consortium name="The Broad Institute Genome Sequencing Platform"/>
            <person name="Earl A."/>
            <person name="Ward D."/>
            <person name="Feldgarden M."/>
            <person name="Gevers D."/>
            <person name="Morotomi M."/>
            <person name="Walker B."/>
            <person name="Young S.K."/>
            <person name="Zeng Q."/>
            <person name="Gargeya S."/>
            <person name="Fitzgerald M."/>
            <person name="Haas B."/>
            <person name="Abouelleil A."/>
            <person name="Alvarado L."/>
            <person name="Arachchi H.M."/>
            <person name="Berlin A.M."/>
            <person name="Chapman S.B."/>
            <person name="Goldberg J."/>
            <person name="Griggs A."/>
            <person name="Gujja S."/>
            <person name="Hansen M."/>
            <person name="Howarth C."/>
            <person name="Imamovic A."/>
            <person name="Larimer J."/>
            <person name="McCowen C."/>
            <person name="Montmayeur A."/>
            <person name="Murphy C."/>
            <person name="Neiman D."/>
            <person name="Pearson M."/>
            <person name="Priest M."/>
            <person name="Roberts A."/>
            <person name="Saif S."/>
            <person name="Shea T."/>
            <person name="Sisk P."/>
            <person name="Sykes S."/>
            <person name="Wortman J."/>
            <person name="Nusbaum C."/>
            <person name="Birren B."/>
        </authorList>
    </citation>
    <scope>NUCLEOTIDE SEQUENCE [LARGE SCALE GENOMIC DNA]</scope>
    <source>
        <strain evidence="2 3">YIT 12058</strain>
    </source>
</reference>
<dbReference type="OrthoDB" id="1048027at2"/>
<dbReference type="eggNOG" id="ENOG5030P4B">
    <property type="taxonomic scope" value="Bacteria"/>
</dbReference>
<comment type="caution">
    <text evidence="2">The sequence shown here is derived from an EMBL/GenBank/DDBJ whole genome shotgun (WGS) entry which is preliminary data.</text>
</comment>
<dbReference type="HOGENOM" id="CLU_2091910_0_0_10"/>
<dbReference type="EMBL" id="ADLF01000013">
    <property type="protein sequence ID" value="EKU89930.1"/>
    <property type="molecule type" value="Genomic_DNA"/>
</dbReference>
<dbReference type="Proteomes" id="UP000009872">
    <property type="component" value="Unassembled WGS sequence"/>
</dbReference>
<gene>
    <name evidence="2" type="ORF">HMPREF9447_03368</name>
</gene>
<accession>K9ELB6</accession>
<evidence type="ECO:0000313" key="3">
    <source>
        <dbReference type="Proteomes" id="UP000009872"/>
    </source>
</evidence>
<sequence length="116" mass="12199">MNMKRMKIGSFLILFLGLVALAGGMAACEDNIGEEEILTGNDGLVTVPLAFDFASELNGYDVPRARLGLASGSPRARLGLASGSPRARLGLASKEAILPPSRRACPPTCQLVMLQN</sequence>
<dbReference type="PROSITE" id="PS51257">
    <property type="entry name" value="PROKAR_LIPOPROTEIN"/>
    <property type="match status" value="1"/>
</dbReference>
<evidence type="ECO:0000256" key="1">
    <source>
        <dbReference type="SAM" id="SignalP"/>
    </source>
</evidence>
<feature type="signal peptide" evidence="1">
    <location>
        <begin position="1"/>
        <end position="22"/>
    </location>
</feature>
<evidence type="ECO:0008006" key="4">
    <source>
        <dbReference type="Google" id="ProtNLM"/>
    </source>
</evidence>
<dbReference type="STRING" id="742727.HMPREF9447_03368"/>
<evidence type="ECO:0000313" key="2">
    <source>
        <dbReference type="EMBL" id="EKU89930.1"/>
    </source>
</evidence>
<protein>
    <recommendedName>
        <fullName evidence="4">DUF1735 domain-containing protein</fullName>
    </recommendedName>
</protein>
<keyword evidence="3" id="KW-1185">Reference proteome</keyword>
<feature type="chain" id="PRO_5003927581" description="DUF1735 domain-containing protein" evidence="1">
    <location>
        <begin position="23"/>
        <end position="116"/>
    </location>
</feature>
<organism evidence="2 3">
    <name type="scientific">Bacteroides oleiciplenus YIT 12058</name>
    <dbReference type="NCBI Taxonomy" id="742727"/>
    <lineage>
        <taxon>Bacteria</taxon>
        <taxon>Pseudomonadati</taxon>
        <taxon>Bacteroidota</taxon>
        <taxon>Bacteroidia</taxon>
        <taxon>Bacteroidales</taxon>
        <taxon>Bacteroidaceae</taxon>
        <taxon>Bacteroides</taxon>
    </lineage>
</organism>
<proteinExistence type="predicted"/>